<sequence length="64" mass="7012">MSYEERALLQNRRFMTWVWVLPLSVVVGAAGTVVTGASVWTSVGCAAGIALWFVLGSLTLWARR</sequence>
<dbReference type="EMBL" id="CP022753">
    <property type="protein sequence ID" value="ASU82066.1"/>
    <property type="molecule type" value="Genomic_DNA"/>
</dbReference>
<proteinExistence type="predicted"/>
<reference evidence="2 3" key="1">
    <citation type="submission" date="2017-08" db="EMBL/GenBank/DDBJ databases">
        <title>The complete genome sequence of Nocardiopsis gilva YIM 90087.</title>
        <authorList>
            <person name="Yin M."/>
            <person name="Tang S."/>
        </authorList>
    </citation>
    <scope>NUCLEOTIDE SEQUENCE [LARGE SCALE GENOMIC DNA]</scope>
    <source>
        <strain evidence="2 3">YIM 90087</strain>
    </source>
</reference>
<keyword evidence="1" id="KW-0472">Membrane</keyword>
<evidence type="ECO:0000256" key="1">
    <source>
        <dbReference type="SAM" id="Phobius"/>
    </source>
</evidence>
<keyword evidence="1" id="KW-0812">Transmembrane</keyword>
<evidence type="ECO:0000313" key="3">
    <source>
        <dbReference type="Proteomes" id="UP000215005"/>
    </source>
</evidence>
<keyword evidence="3" id="KW-1185">Reference proteome</keyword>
<protein>
    <submittedName>
        <fullName evidence="2">Uncharacterized protein</fullName>
    </submittedName>
</protein>
<dbReference type="Proteomes" id="UP000215005">
    <property type="component" value="Chromosome"/>
</dbReference>
<dbReference type="KEGG" id="ngv:CDO52_04075"/>
<gene>
    <name evidence="2" type="ORF">CDO52_04075</name>
</gene>
<feature type="transmembrane region" description="Helical" evidence="1">
    <location>
        <begin position="14"/>
        <end position="34"/>
    </location>
</feature>
<keyword evidence="1" id="KW-1133">Transmembrane helix</keyword>
<accession>A0A223S1R5</accession>
<name>A0A223S1R5_9ACTN</name>
<feature type="transmembrane region" description="Helical" evidence="1">
    <location>
        <begin position="40"/>
        <end position="62"/>
    </location>
</feature>
<evidence type="ECO:0000313" key="2">
    <source>
        <dbReference type="EMBL" id="ASU82066.1"/>
    </source>
</evidence>
<organism evidence="2 3">
    <name type="scientific">Nocardiopsis gilva YIM 90087</name>
    <dbReference type="NCBI Taxonomy" id="1235441"/>
    <lineage>
        <taxon>Bacteria</taxon>
        <taxon>Bacillati</taxon>
        <taxon>Actinomycetota</taxon>
        <taxon>Actinomycetes</taxon>
        <taxon>Streptosporangiales</taxon>
        <taxon>Nocardiopsidaceae</taxon>
        <taxon>Nocardiopsis</taxon>
    </lineage>
</organism>
<dbReference type="AlphaFoldDB" id="A0A223S1R5"/>